<dbReference type="Proteomes" id="UP000799640">
    <property type="component" value="Unassembled WGS sequence"/>
</dbReference>
<evidence type="ECO:0000256" key="1">
    <source>
        <dbReference type="SAM" id="MobiDB-lite"/>
    </source>
</evidence>
<accession>A0A6G1HPH5</accession>
<feature type="signal peptide" evidence="2">
    <location>
        <begin position="1"/>
        <end position="23"/>
    </location>
</feature>
<feature type="chain" id="PRO_5026087454" description="Extracellular membrane protein CFEM domain-containing protein" evidence="2">
    <location>
        <begin position="24"/>
        <end position="246"/>
    </location>
</feature>
<evidence type="ECO:0000256" key="2">
    <source>
        <dbReference type="SAM" id="SignalP"/>
    </source>
</evidence>
<reference evidence="3" key="1">
    <citation type="journal article" date="2020" name="Stud. Mycol.">
        <title>101 Dothideomycetes genomes: a test case for predicting lifestyles and emergence of pathogens.</title>
        <authorList>
            <person name="Haridas S."/>
            <person name="Albert R."/>
            <person name="Binder M."/>
            <person name="Bloem J."/>
            <person name="Labutti K."/>
            <person name="Salamov A."/>
            <person name="Andreopoulos B."/>
            <person name="Baker S."/>
            <person name="Barry K."/>
            <person name="Bills G."/>
            <person name="Bluhm B."/>
            <person name="Cannon C."/>
            <person name="Castanera R."/>
            <person name="Culley D."/>
            <person name="Daum C."/>
            <person name="Ezra D."/>
            <person name="Gonzalez J."/>
            <person name="Henrissat B."/>
            <person name="Kuo A."/>
            <person name="Liang C."/>
            <person name="Lipzen A."/>
            <person name="Lutzoni F."/>
            <person name="Magnuson J."/>
            <person name="Mondo S."/>
            <person name="Nolan M."/>
            <person name="Ohm R."/>
            <person name="Pangilinan J."/>
            <person name="Park H.-J."/>
            <person name="Ramirez L."/>
            <person name="Alfaro M."/>
            <person name="Sun H."/>
            <person name="Tritt A."/>
            <person name="Yoshinaga Y."/>
            <person name="Zwiers L.-H."/>
            <person name="Turgeon B."/>
            <person name="Goodwin S."/>
            <person name="Spatafora J."/>
            <person name="Crous P."/>
            <person name="Grigoriev I."/>
        </authorList>
    </citation>
    <scope>NUCLEOTIDE SEQUENCE</scope>
    <source>
        <strain evidence="3">CBS 262.69</strain>
    </source>
</reference>
<gene>
    <name evidence="3" type="ORF">EJ06DRAFT_139791</name>
</gene>
<keyword evidence="2" id="KW-0732">Signal</keyword>
<feature type="compositionally biased region" description="Polar residues" evidence="1">
    <location>
        <begin position="134"/>
        <end position="145"/>
    </location>
</feature>
<protein>
    <recommendedName>
        <fullName evidence="5">Extracellular membrane protein CFEM domain-containing protein</fullName>
    </recommendedName>
</protein>
<feature type="compositionally biased region" description="Low complexity" evidence="1">
    <location>
        <begin position="115"/>
        <end position="131"/>
    </location>
</feature>
<proteinExistence type="predicted"/>
<sequence>MARLHWRHRLAASLLTILPTTHAVALSDFSPSISTLTGSCSTAYCTPIPGCTARDFAGGSSCSASCLSGLVQINALIASSCAGIDVGETSIVGLFKLGKGIQVLCNVAVITTTTGTPKATPKPAEPKTTPPLIGQSTLVLSSNGPEPTGLLTDTALPSAPSTTALESTTLKTSTTKEAETKGSTTNGIVVDTSSPSPKSTQAAPTRAQGQAAAGGTLFDTTSGIGRLKTGRWAFGAAGLVGGLLLL</sequence>
<organism evidence="3 4">
    <name type="scientific">Trichodelitschia bisporula</name>
    <dbReference type="NCBI Taxonomy" id="703511"/>
    <lineage>
        <taxon>Eukaryota</taxon>
        <taxon>Fungi</taxon>
        <taxon>Dikarya</taxon>
        <taxon>Ascomycota</taxon>
        <taxon>Pezizomycotina</taxon>
        <taxon>Dothideomycetes</taxon>
        <taxon>Dothideomycetes incertae sedis</taxon>
        <taxon>Phaeotrichales</taxon>
        <taxon>Phaeotrichaceae</taxon>
        <taxon>Trichodelitschia</taxon>
    </lineage>
</organism>
<feature type="compositionally biased region" description="Low complexity" evidence="1">
    <location>
        <begin position="200"/>
        <end position="214"/>
    </location>
</feature>
<feature type="compositionally biased region" description="Low complexity" evidence="1">
    <location>
        <begin position="161"/>
        <end position="173"/>
    </location>
</feature>
<evidence type="ECO:0000313" key="3">
    <source>
        <dbReference type="EMBL" id="KAF2397814.1"/>
    </source>
</evidence>
<dbReference type="EMBL" id="ML996702">
    <property type="protein sequence ID" value="KAF2397814.1"/>
    <property type="molecule type" value="Genomic_DNA"/>
</dbReference>
<keyword evidence="4" id="KW-1185">Reference proteome</keyword>
<feature type="region of interest" description="Disordered" evidence="1">
    <location>
        <begin position="115"/>
        <end position="214"/>
    </location>
</feature>
<evidence type="ECO:0008006" key="5">
    <source>
        <dbReference type="Google" id="ProtNLM"/>
    </source>
</evidence>
<evidence type="ECO:0000313" key="4">
    <source>
        <dbReference type="Proteomes" id="UP000799640"/>
    </source>
</evidence>
<name>A0A6G1HPH5_9PEZI</name>
<dbReference type="OrthoDB" id="5427833at2759"/>
<dbReference type="AlphaFoldDB" id="A0A6G1HPH5"/>